<organism evidence="2 3">
    <name type="scientific">Panicum hallii var. hallii</name>
    <dbReference type="NCBI Taxonomy" id="1504633"/>
    <lineage>
        <taxon>Eukaryota</taxon>
        <taxon>Viridiplantae</taxon>
        <taxon>Streptophyta</taxon>
        <taxon>Embryophyta</taxon>
        <taxon>Tracheophyta</taxon>
        <taxon>Spermatophyta</taxon>
        <taxon>Magnoliopsida</taxon>
        <taxon>Liliopsida</taxon>
        <taxon>Poales</taxon>
        <taxon>Poaceae</taxon>
        <taxon>PACMAD clade</taxon>
        <taxon>Panicoideae</taxon>
        <taxon>Panicodae</taxon>
        <taxon>Paniceae</taxon>
        <taxon>Panicinae</taxon>
        <taxon>Panicum</taxon>
        <taxon>Panicum sect. Panicum</taxon>
    </lineage>
</organism>
<feature type="compositionally biased region" description="Low complexity" evidence="1">
    <location>
        <begin position="23"/>
        <end position="34"/>
    </location>
</feature>
<gene>
    <name evidence="2" type="ORF">GQ55_9G156400</name>
</gene>
<proteinExistence type="predicted"/>
<sequence>MLASLSSTWATSPPSPSRRPRARGGVDVAATATRARGRGGGRVTVGAGERCHPQLIVFFFAFCWTRPPCRRTSAFPSMSRFVRFFPPSPSFLPVSSPFYSVGSSLSSRTAVLVKEGQQVGIFPESESSELELGV</sequence>
<feature type="compositionally biased region" description="Low complexity" evidence="1">
    <location>
        <begin position="1"/>
        <end position="12"/>
    </location>
</feature>
<dbReference type="Gramene" id="PUZ37919">
    <property type="protein sequence ID" value="PUZ37919"/>
    <property type="gene ID" value="GQ55_9G156400"/>
</dbReference>
<feature type="region of interest" description="Disordered" evidence="1">
    <location>
        <begin position="1"/>
        <end position="42"/>
    </location>
</feature>
<reference evidence="2 3" key="1">
    <citation type="submission" date="2018-04" db="EMBL/GenBank/DDBJ databases">
        <title>WGS assembly of Panicum hallii var. hallii HAL2.</title>
        <authorList>
            <person name="Lovell J."/>
            <person name="Jenkins J."/>
            <person name="Lowry D."/>
            <person name="Mamidi S."/>
            <person name="Sreedasyam A."/>
            <person name="Weng X."/>
            <person name="Barry K."/>
            <person name="Bonette J."/>
            <person name="Campitelli B."/>
            <person name="Daum C."/>
            <person name="Gordon S."/>
            <person name="Gould B."/>
            <person name="Lipzen A."/>
            <person name="MacQueen A."/>
            <person name="Palacio-Mejia J."/>
            <person name="Plott C."/>
            <person name="Shakirov E."/>
            <person name="Shu S."/>
            <person name="Yoshinaga Y."/>
            <person name="Zane M."/>
            <person name="Rokhsar D."/>
            <person name="Grimwood J."/>
            <person name="Schmutz J."/>
            <person name="Juenger T."/>
        </authorList>
    </citation>
    <scope>NUCLEOTIDE SEQUENCE [LARGE SCALE GENOMIC DNA]</scope>
    <source>
        <strain evidence="3">cv. HAL2</strain>
    </source>
</reference>
<accession>A0A2T7C3K1</accession>
<evidence type="ECO:0000313" key="2">
    <source>
        <dbReference type="EMBL" id="PUZ37919.1"/>
    </source>
</evidence>
<evidence type="ECO:0000313" key="3">
    <source>
        <dbReference type="Proteomes" id="UP000244336"/>
    </source>
</evidence>
<keyword evidence="3" id="KW-1185">Reference proteome</keyword>
<dbReference type="AlphaFoldDB" id="A0A2T7C3K1"/>
<name>A0A2T7C3K1_9POAL</name>
<protein>
    <submittedName>
        <fullName evidence="2">Uncharacterized protein</fullName>
    </submittedName>
</protein>
<evidence type="ECO:0000256" key="1">
    <source>
        <dbReference type="SAM" id="MobiDB-lite"/>
    </source>
</evidence>
<dbReference type="EMBL" id="CM009757">
    <property type="protein sequence ID" value="PUZ37919.1"/>
    <property type="molecule type" value="Genomic_DNA"/>
</dbReference>
<dbReference type="Proteomes" id="UP000244336">
    <property type="component" value="Chromosome 9"/>
</dbReference>